<feature type="compositionally biased region" description="Low complexity" evidence="4">
    <location>
        <begin position="332"/>
        <end position="344"/>
    </location>
</feature>
<dbReference type="SMART" id="SM00320">
    <property type="entry name" value="WD40"/>
    <property type="match status" value="5"/>
</dbReference>
<feature type="compositionally biased region" description="Polar residues" evidence="4">
    <location>
        <begin position="222"/>
        <end position="247"/>
    </location>
</feature>
<accession>A0ABR2W984</accession>
<dbReference type="InterPro" id="IPR020472">
    <property type="entry name" value="WD40_PAC1"/>
</dbReference>
<gene>
    <name evidence="5" type="ORF">K7432_001594</name>
</gene>
<feature type="compositionally biased region" description="Low complexity" evidence="4">
    <location>
        <begin position="209"/>
        <end position="221"/>
    </location>
</feature>
<feature type="repeat" description="WD" evidence="3">
    <location>
        <begin position="543"/>
        <end position="584"/>
    </location>
</feature>
<dbReference type="PANTHER" id="PTHR44376:SF5">
    <property type="entry name" value="TRANSCRIPTIONAL COREPRESSOR LEUNIG ISOFORM X1"/>
    <property type="match status" value="1"/>
</dbReference>
<keyword evidence="6" id="KW-1185">Reference proteome</keyword>
<dbReference type="EMBL" id="JASJQH010006912">
    <property type="protein sequence ID" value="KAK9727775.1"/>
    <property type="molecule type" value="Genomic_DNA"/>
</dbReference>
<dbReference type="Proteomes" id="UP001479436">
    <property type="component" value="Unassembled WGS sequence"/>
</dbReference>
<feature type="region of interest" description="Disordered" evidence="4">
    <location>
        <begin position="1"/>
        <end position="61"/>
    </location>
</feature>
<dbReference type="PROSITE" id="PS50082">
    <property type="entry name" value="WD_REPEATS_2"/>
    <property type="match status" value="3"/>
</dbReference>
<reference evidence="5 6" key="1">
    <citation type="submission" date="2023-04" db="EMBL/GenBank/DDBJ databases">
        <title>Genome of Basidiobolus ranarum AG-B5.</title>
        <authorList>
            <person name="Stajich J.E."/>
            <person name="Carter-House D."/>
            <person name="Gryganskyi A."/>
        </authorList>
    </citation>
    <scope>NUCLEOTIDE SEQUENCE [LARGE SCALE GENOMIC DNA]</scope>
    <source>
        <strain evidence="5 6">AG-B5</strain>
    </source>
</reference>
<dbReference type="PROSITE" id="PS50294">
    <property type="entry name" value="WD_REPEATS_REGION"/>
    <property type="match status" value="2"/>
</dbReference>
<dbReference type="InterPro" id="IPR015943">
    <property type="entry name" value="WD40/YVTN_repeat-like_dom_sf"/>
</dbReference>
<keyword evidence="2" id="KW-0677">Repeat</keyword>
<feature type="compositionally biased region" description="Low complexity" evidence="4">
    <location>
        <begin position="352"/>
        <end position="366"/>
    </location>
</feature>
<feature type="repeat" description="WD" evidence="3">
    <location>
        <begin position="497"/>
        <end position="539"/>
    </location>
</feature>
<sequence length="784" mass="83818">MMSPSNMNAALASSMNQTESPPDAKRPRPNSMGPTSMAGFSAGMVPNAGQGMGPNANAAVSGGPNANMAQLMGNNAGQSPGQTQAQLLGKGWQQNLTPQQIQFLQQRNAFMQQQQNRMMMSGQNGPQASGAGGMTPQNAAMLGGNVGNMTQMMMQQQFLRMQQQKMQQAQAQNQQQLMQQQQQQHQQQQLQQTVNGPQSRQPPTPSSDLQVQGQQARLLQQSRKQSPVDSASQPLSSQKIIQNQAPNDTGPHRSGSLASEGETLSNNTPNVSTSGNNTTNVGPNGQTLSSNEAKIASNSSPKLSVSQQGTTPSPKLSKSNSVASPIKPQELQQPISSQSSPQISNSEAPKASDTVVSDTPTTDVISNTPTSAPLSANDSKTQSSNPLDIDQFIMDEDFSNFFENADGDGLELGDEMDSDAFGNIDFFSNVGFMGGTENQAEAQPNEQVLQPHAQLAGHTNKVSTCAISNKGNWLASAGHDKKVIIWSIPNKSMKCMLDGHTQQITNARFTPDDRDLLATASYDKTVRIWSVSSSSKIECVTTFSGHTRSVTAVDFCPMNDNCCSVDAEGELKVWNAYTGVCEKTIRLSSASKYSGYSSNPVRYNPKIGSKAATAISNTLIYIDVFACEDNSSAADHPSTRTFSTQHNKNIFIVDWSPNGSFLLTASEDLICIWDTVTFKVIYTQQPQTGKISSCCFLANDTPNSDSKTMRVAIGEYEIIYIWAFAGGDGEAKLKAIPGAQNGVVSCLASGCTNDVPTNDNSSRTLLASASGSKDGNLKTWNVCS</sequence>
<dbReference type="InterPro" id="IPR044716">
    <property type="entry name" value="LEUNIG-like"/>
</dbReference>
<dbReference type="SUPFAM" id="SSF50978">
    <property type="entry name" value="WD40 repeat-like"/>
    <property type="match status" value="1"/>
</dbReference>
<feature type="compositionally biased region" description="Polar residues" evidence="4">
    <location>
        <begin position="286"/>
        <end position="323"/>
    </location>
</feature>
<proteinExistence type="predicted"/>
<feature type="repeat" description="WD" evidence="3">
    <location>
        <begin position="455"/>
        <end position="488"/>
    </location>
</feature>
<feature type="region of interest" description="Disordered" evidence="4">
    <location>
        <begin position="178"/>
        <end position="386"/>
    </location>
</feature>
<dbReference type="PRINTS" id="PR00320">
    <property type="entry name" value="GPROTEINBRPT"/>
</dbReference>
<dbReference type="Pfam" id="PF00400">
    <property type="entry name" value="WD40"/>
    <property type="match status" value="4"/>
</dbReference>
<evidence type="ECO:0000313" key="6">
    <source>
        <dbReference type="Proteomes" id="UP001479436"/>
    </source>
</evidence>
<evidence type="ECO:0000313" key="5">
    <source>
        <dbReference type="EMBL" id="KAK9727775.1"/>
    </source>
</evidence>
<feature type="compositionally biased region" description="Low complexity" evidence="4">
    <location>
        <begin position="178"/>
        <end position="192"/>
    </location>
</feature>
<dbReference type="PANTHER" id="PTHR44376">
    <property type="entry name" value="TRANSCRIPTIONAL REGULATOR OF FILAMENTOUS GROWTH FLO8"/>
    <property type="match status" value="1"/>
</dbReference>
<dbReference type="Gene3D" id="2.130.10.10">
    <property type="entry name" value="YVTN repeat-like/Quinoprotein amine dehydrogenase"/>
    <property type="match status" value="2"/>
</dbReference>
<dbReference type="InterPro" id="IPR036322">
    <property type="entry name" value="WD40_repeat_dom_sf"/>
</dbReference>
<keyword evidence="1 3" id="KW-0853">WD repeat</keyword>
<dbReference type="CDD" id="cd00200">
    <property type="entry name" value="WD40"/>
    <property type="match status" value="1"/>
</dbReference>
<comment type="caution">
    <text evidence="5">The sequence shown here is derived from an EMBL/GenBank/DDBJ whole genome shotgun (WGS) entry which is preliminary data.</text>
</comment>
<feature type="compositionally biased region" description="Polar residues" evidence="4">
    <location>
        <begin position="367"/>
        <end position="386"/>
    </location>
</feature>
<protein>
    <recommendedName>
        <fullName evidence="7">WD40 repeat-like protein</fullName>
    </recommendedName>
</protein>
<evidence type="ECO:0000256" key="1">
    <source>
        <dbReference type="ARBA" id="ARBA00022574"/>
    </source>
</evidence>
<evidence type="ECO:0000256" key="2">
    <source>
        <dbReference type="ARBA" id="ARBA00022737"/>
    </source>
</evidence>
<evidence type="ECO:0000256" key="4">
    <source>
        <dbReference type="SAM" id="MobiDB-lite"/>
    </source>
</evidence>
<organism evidence="5 6">
    <name type="scientific">Basidiobolus ranarum</name>
    <dbReference type="NCBI Taxonomy" id="34480"/>
    <lineage>
        <taxon>Eukaryota</taxon>
        <taxon>Fungi</taxon>
        <taxon>Fungi incertae sedis</taxon>
        <taxon>Zoopagomycota</taxon>
        <taxon>Entomophthoromycotina</taxon>
        <taxon>Basidiobolomycetes</taxon>
        <taxon>Basidiobolales</taxon>
        <taxon>Basidiobolaceae</taxon>
        <taxon>Basidiobolus</taxon>
    </lineage>
</organism>
<evidence type="ECO:0008006" key="7">
    <source>
        <dbReference type="Google" id="ProtNLM"/>
    </source>
</evidence>
<name>A0ABR2W984_9FUNG</name>
<dbReference type="InterPro" id="IPR001680">
    <property type="entry name" value="WD40_rpt"/>
</dbReference>
<feature type="compositionally biased region" description="Low complexity" evidence="4">
    <location>
        <begin position="265"/>
        <end position="285"/>
    </location>
</feature>
<evidence type="ECO:0000256" key="3">
    <source>
        <dbReference type="PROSITE-ProRule" id="PRU00221"/>
    </source>
</evidence>
<feature type="compositionally biased region" description="Polar residues" evidence="4">
    <location>
        <begin position="1"/>
        <end position="20"/>
    </location>
</feature>